<name>A0ABM4N9X1_EQUPR</name>
<evidence type="ECO:0000256" key="2">
    <source>
        <dbReference type="ARBA" id="ARBA00007471"/>
    </source>
</evidence>
<dbReference type="InterPro" id="IPR001496">
    <property type="entry name" value="SOCS_box"/>
</dbReference>
<feature type="repeat" description="ANK" evidence="4">
    <location>
        <begin position="729"/>
        <end position="753"/>
    </location>
</feature>
<proteinExistence type="inferred from homology"/>
<feature type="domain" description="Myotubularin phosphatase" evidence="5">
    <location>
        <begin position="126"/>
        <end position="500"/>
    </location>
</feature>
<dbReference type="SUPFAM" id="SSF50729">
    <property type="entry name" value="PH domain-like"/>
    <property type="match status" value="1"/>
</dbReference>
<sequence>MDHITVPKVENVKLLDRYVGKKPANGILYLTATHLIYVEASGAARKETWIALHHIDTVEKLPITSLGCPLILHCKNFRVAHFVLDSDVVCHEVYISLLKLSQPALPEDLYAFSYNPKSSKEMRENGWKMIDPISDFGRMGIPNRYWTITDANKNYEICSTYPPEIVVPKSVTLGTVVGSSKFRSKERVPVLSYLYKENNAAICRCSQPLSGFNTRCIDDELLLEAISQTNPGGQFMYVVDTRPKLNAIANRAAGKGYENEDNYANIRFRFMGIENIHVMRSSLQKLLEVCELKTPTMSEFLSGLESSGWLRHIKAIMDAGIFIAKAVKVEKANVLVHCSDGWDRTAQVCSVASILLDPFYRTFKGLMILIEKEWISMGHKFSQRCGHLDGDAKEVSPIFTQFLDCIWQLMEQFPCAFEFNENFLLEIHDHIFSCQFGNFLGNCQKDREDLRVYEKTHSVWPFLVQRKPDFRNPLYKGFTMYGVLNPSTVPYNIQFWCGMYNRFDRGLQPKQSMLESLLEIKKQRAMLEADVHKLEKIWHIFLLIMRIVLLQLAKMNLMDITKIFSLLQPDKEEEDTDTREKQALSQAVYDNDCYTLDQLLRQERYKCFINSRSGWGVPGTPLRLAASYGHVSCLRVLLAHGADVDSLDIKAQTPLFTAVSHGHLDCVRVLLEAGACPGGSIYNNCSPVLTAARDGAVAILKELLSHGAEANVKAKLPVWASNIASCSGPLYLAAVYGHLDCFRLLLLYGADPDYNCIDQHLLARVPRPRTLLEICLHHNCEPEYIQLLIDFGANVYLPPLSLDLNSQDDKGTALLLQARATPRSLLSQARLVIRRALRQASLPQAINQLDIPPMLISYLKHQL</sequence>
<dbReference type="SMART" id="SM00969">
    <property type="entry name" value="SOCS_box"/>
    <property type="match status" value="1"/>
</dbReference>
<feature type="repeat" description="ANK" evidence="4">
    <location>
        <begin position="620"/>
        <end position="649"/>
    </location>
</feature>
<dbReference type="SMART" id="SM00404">
    <property type="entry name" value="PTPc_motif"/>
    <property type="match status" value="1"/>
</dbReference>
<dbReference type="InterPro" id="IPR048994">
    <property type="entry name" value="PH-GRAM_MTMR6-9"/>
</dbReference>
<gene>
    <name evidence="7" type="primary">LOC103543242</name>
</gene>
<evidence type="ECO:0000313" key="7">
    <source>
        <dbReference type="RefSeq" id="XP_070461733.1"/>
    </source>
</evidence>
<dbReference type="InterPro" id="IPR016130">
    <property type="entry name" value="Tyr_Pase_AS"/>
</dbReference>
<dbReference type="InterPro" id="IPR030564">
    <property type="entry name" value="Myotubularin"/>
</dbReference>
<keyword evidence="3" id="KW-0443">Lipid metabolism</keyword>
<evidence type="ECO:0000259" key="5">
    <source>
        <dbReference type="PROSITE" id="PS51339"/>
    </source>
</evidence>
<dbReference type="CDD" id="cd14584">
    <property type="entry name" value="PTP-MTMR8"/>
    <property type="match status" value="1"/>
</dbReference>
<comment type="similarity">
    <text evidence="2">Belongs to the protein-tyrosine phosphatase family. Non-receptor class myotubularin subfamily.</text>
</comment>
<evidence type="ECO:0000313" key="6">
    <source>
        <dbReference type="Proteomes" id="UP001652662"/>
    </source>
</evidence>
<evidence type="ECO:0000256" key="4">
    <source>
        <dbReference type="PROSITE-ProRule" id="PRU00023"/>
    </source>
</evidence>
<dbReference type="Pfam" id="PF21098">
    <property type="entry name" value="PH-GRAM_MTMR6-like"/>
    <property type="match status" value="1"/>
</dbReference>
<dbReference type="Pfam" id="PF06602">
    <property type="entry name" value="Myotub-related"/>
    <property type="match status" value="1"/>
</dbReference>
<dbReference type="InterPro" id="IPR010569">
    <property type="entry name" value="Myotubularin-like_Pase_dom"/>
</dbReference>
<feature type="repeat" description="ANK" evidence="4">
    <location>
        <begin position="683"/>
        <end position="715"/>
    </location>
</feature>
<dbReference type="InterPro" id="IPR030591">
    <property type="entry name" value="MTMR8_PTP"/>
</dbReference>
<evidence type="ECO:0000256" key="1">
    <source>
        <dbReference type="ARBA" id="ARBA00004906"/>
    </source>
</evidence>
<dbReference type="PROSITE" id="PS00383">
    <property type="entry name" value="TYR_PHOSPHATASE_1"/>
    <property type="match status" value="1"/>
</dbReference>
<dbReference type="InterPro" id="IPR002110">
    <property type="entry name" value="Ankyrin_rpt"/>
</dbReference>
<dbReference type="Pfam" id="PF00023">
    <property type="entry name" value="Ank"/>
    <property type="match status" value="1"/>
</dbReference>
<dbReference type="PROSITE" id="PS50297">
    <property type="entry name" value="ANK_REP_REGION"/>
    <property type="match status" value="3"/>
</dbReference>
<dbReference type="PROSITE" id="PS50088">
    <property type="entry name" value="ANK_REPEAT"/>
    <property type="match status" value="4"/>
</dbReference>
<dbReference type="PANTHER" id="PTHR10807:SF36">
    <property type="entry name" value="MYOTUBULARIN-RELATED PROTEIN 8"/>
    <property type="match status" value="1"/>
</dbReference>
<dbReference type="Proteomes" id="UP001652662">
    <property type="component" value="Chromosome X"/>
</dbReference>
<organism evidence="6 7">
    <name type="scientific">Equus przewalskii</name>
    <name type="common">Przewalski's horse</name>
    <name type="synonym">Equus caballus przewalskii</name>
    <dbReference type="NCBI Taxonomy" id="9798"/>
    <lineage>
        <taxon>Eukaryota</taxon>
        <taxon>Metazoa</taxon>
        <taxon>Chordata</taxon>
        <taxon>Craniata</taxon>
        <taxon>Vertebrata</taxon>
        <taxon>Euteleostomi</taxon>
        <taxon>Mammalia</taxon>
        <taxon>Eutheria</taxon>
        <taxon>Laurasiatheria</taxon>
        <taxon>Perissodactyla</taxon>
        <taxon>Equidae</taxon>
        <taxon>Equus</taxon>
    </lineage>
</organism>
<dbReference type="InterPro" id="IPR029021">
    <property type="entry name" value="Prot-tyrosine_phosphatase-like"/>
</dbReference>
<keyword evidence="4" id="KW-0040">ANK repeat</keyword>
<comment type="pathway">
    <text evidence="1">Protein modification; protein ubiquitination.</text>
</comment>
<dbReference type="SUPFAM" id="SSF52799">
    <property type="entry name" value="(Phosphotyrosine protein) phosphatases II"/>
    <property type="match status" value="1"/>
</dbReference>
<dbReference type="GeneID" id="103543242"/>
<dbReference type="Pfam" id="PF12796">
    <property type="entry name" value="Ank_2"/>
    <property type="match status" value="1"/>
</dbReference>
<dbReference type="Pfam" id="PF07525">
    <property type="entry name" value="SOCS_box"/>
    <property type="match status" value="1"/>
</dbReference>
<dbReference type="InterPro" id="IPR003595">
    <property type="entry name" value="Tyr_Pase_cat"/>
</dbReference>
<accession>A0ABM4N9X1</accession>
<dbReference type="SMART" id="SM00248">
    <property type="entry name" value="ANK"/>
    <property type="match status" value="5"/>
</dbReference>
<dbReference type="Gene3D" id="1.25.40.20">
    <property type="entry name" value="Ankyrin repeat-containing domain"/>
    <property type="match status" value="1"/>
</dbReference>
<dbReference type="CDD" id="cd03716">
    <property type="entry name" value="SOCS_ASB_like"/>
    <property type="match status" value="1"/>
</dbReference>
<dbReference type="PANTHER" id="PTHR10807">
    <property type="entry name" value="MYOTUBULARIN-RELATED"/>
    <property type="match status" value="1"/>
</dbReference>
<feature type="repeat" description="ANK" evidence="4">
    <location>
        <begin position="650"/>
        <end position="675"/>
    </location>
</feature>
<dbReference type="InterPro" id="IPR011993">
    <property type="entry name" value="PH-like_dom_sf"/>
</dbReference>
<evidence type="ECO:0000256" key="3">
    <source>
        <dbReference type="ARBA" id="ARBA00023098"/>
    </source>
</evidence>
<dbReference type="Gene3D" id="2.30.29.30">
    <property type="entry name" value="Pleckstrin-homology domain (PH domain)/Phosphotyrosine-binding domain (PTB)"/>
    <property type="match status" value="1"/>
</dbReference>
<keyword evidence="6" id="KW-1185">Reference proteome</keyword>
<dbReference type="RefSeq" id="XP_070461733.1">
    <property type="nucleotide sequence ID" value="XM_070605632.1"/>
</dbReference>
<dbReference type="PROSITE" id="PS51339">
    <property type="entry name" value="PPASE_MYOTUBULARIN"/>
    <property type="match status" value="1"/>
</dbReference>
<dbReference type="SUPFAM" id="SSF48403">
    <property type="entry name" value="Ankyrin repeat"/>
    <property type="match status" value="1"/>
</dbReference>
<reference evidence="7" key="1">
    <citation type="submission" date="2025-08" db="UniProtKB">
        <authorList>
            <consortium name="RefSeq"/>
        </authorList>
    </citation>
    <scope>IDENTIFICATION</scope>
    <source>
        <tissue evidence="7">Blood</tissue>
    </source>
</reference>
<protein>
    <submittedName>
        <fullName evidence="7">Phosphatidylinositol-3,5-bisphosphate 3-phosphatase MTMR8 isoform X1</fullName>
    </submittedName>
</protein>
<dbReference type="InterPro" id="IPR036770">
    <property type="entry name" value="Ankyrin_rpt-contain_sf"/>
</dbReference>